<keyword evidence="6" id="KW-0238">DNA-binding</keyword>
<evidence type="ECO:0000256" key="1">
    <source>
        <dbReference type="ARBA" id="ARBA00022741"/>
    </source>
</evidence>
<dbReference type="GO" id="GO:0003678">
    <property type="term" value="F:DNA helicase activity"/>
    <property type="evidence" value="ECO:0007669"/>
    <property type="project" value="InterPro"/>
</dbReference>
<evidence type="ECO:0000259" key="10">
    <source>
        <dbReference type="Pfam" id="PF05970"/>
    </source>
</evidence>
<protein>
    <recommendedName>
        <fullName evidence="13">AAA+ ATPase domain-containing protein</fullName>
    </recommendedName>
</protein>
<dbReference type="PANTHER" id="PTHR47642">
    <property type="entry name" value="ATP-DEPENDENT DNA HELICASE"/>
    <property type="match status" value="1"/>
</dbReference>
<feature type="domain" description="DNA helicase Pif1-like 2B" evidence="11">
    <location>
        <begin position="300"/>
        <end position="336"/>
    </location>
</feature>
<dbReference type="CDD" id="cd18809">
    <property type="entry name" value="SF1_C_RecD"/>
    <property type="match status" value="1"/>
</dbReference>
<sequence>MTSKATNLTTVKKTSPKETIPEEKIPSPPQKDPIEEQIHTSIDNFFITGPGGTGKTWLVKSLEKTWKKVDTKYVLLTPTGVAAVNIGGQTIHRFFSIGLANGTKEQLLIRCRKMGGFNKIMPLQIIVIDEISMVSAELLDIIDYICQQIRKCPEPFGGIRMIFTGDFCQLKCVQGTFCFSSSLWKDLKLQVIQLDQPKRFNDLSYWKMLNRARIGQLKYKDVERLKQRMEAYAKLTPSKKPTNSNTNDTTSIKIEPTILLSYKAEVFEMNNNKLQELPGTCYIFKAQDFVTRECDEMLDMMAPKIVTLKIGAQVMCTRNIDTDSGICNGSRGVVINCTIDTVKVLFKNDIVLDITVQTWELEGQGFTARRMQIPLILAYALTIHRVQGLTLDCAVLDLGSSIFTPAQAYVALSRVRNYESLYLSDFAVKSIYANKLAVDYYDTI</sequence>
<keyword evidence="4" id="KW-0347">Helicase</keyword>
<dbReference type="Pfam" id="PF05970">
    <property type="entry name" value="PIF1"/>
    <property type="match status" value="1"/>
</dbReference>
<proteinExistence type="predicted"/>
<reference evidence="12" key="1">
    <citation type="journal article" date="2020" name="Nature">
        <title>Giant virus diversity and host interactions through global metagenomics.</title>
        <authorList>
            <person name="Schulz F."/>
            <person name="Roux S."/>
            <person name="Paez-Espino D."/>
            <person name="Jungbluth S."/>
            <person name="Walsh D.A."/>
            <person name="Denef V.J."/>
            <person name="McMahon K.D."/>
            <person name="Konstantinidis K.T."/>
            <person name="Eloe-Fadrosh E.A."/>
            <person name="Kyrpides N.C."/>
            <person name="Woyke T."/>
        </authorList>
    </citation>
    <scope>NUCLEOTIDE SEQUENCE</scope>
    <source>
        <strain evidence="12">GVMAG-S-1062768-28</strain>
    </source>
</reference>
<feature type="compositionally biased region" description="Basic and acidic residues" evidence="9">
    <location>
        <begin position="15"/>
        <end position="25"/>
    </location>
</feature>
<feature type="compositionally biased region" description="Polar residues" evidence="9">
    <location>
        <begin position="1"/>
        <end position="13"/>
    </location>
</feature>
<dbReference type="AlphaFoldDB" id="A0A6C0JWA6"/>
<evidence type="ECO:0000256" key="9">
    <source>
        <dbReference type="SAM" id="MobiDB-lite"/>
    </source>
</evidence>
<dbReference type="Pfam" id="PF21530">
    <property type="entry name" value="Pif1_2B_dom"/>
    <property type="match status" value="1"/>
</dbReference>
<name>A0A6C0JWA6_9ZZZZ</name>
<evidence type="ECO:0000256" key="6">
    <source>
        <dbReference type="ARBA" id="ARBA00023125"/>
    </source>
</evidence>
<evidence type="ECO:0000256" key="4">
    <source>
        <dbReference type="ARBA" id="ARBA00022806"/>
    </source>
</evidence>
<dbReference type="InterPro" id="IPR010285">
    <property type="entry name" value="DNA_helicase_pif1-like_DEAD"/>
</dbReference>
<dbReference type="Gene3D" id="3.40.50.300">
    <property type="entry name" value="P-loop containing nucleotide triphosphate hydrolases"/>
    <property type="match status" value="1"/>
</dbReference>
<keyword evidence="2" id="KW-0227">DNA damage</keyword>
<keyword evidence="1" id="KW-0547">Nucleotide-binding</keyword>
<evidence type="ECO:0000256" key="3">
    <source>
        <dbReference type="ARBA" id="ARBA00022801"/>
    </source>
</evidence>
<keyword evidence="8" id="KW-0413">Isomerase</keyword>
<keyword evidence="7" id="KW-0234">DNA repair</keyword>
<dbReference type="EMBL" id="MN740695">
    <property type="protein sequence ID" value="QHU08188.1"/>
    <property type="molecule type" value="Genomic_DNA"/>
</dbReference>
<dbReference type="SUPFAM" id="SSF52540">
    <property type="entry name" value="P-loop containing nucleoside triphosphate hydrolases"/>
    <property type="match status" value="2"/>
</dbReference>
<dbReference type="PANTHER" id="PTHR47642:SF5">
    <property type="entry name" value="ATP-DEPENDENT DNA HELICASE"/>
    <property type="match status" value="1"/>
</dbReference>
<dbReference type="GO" id="GO:0006281">
    <property type="term" value="P:DNA repair"/>
    <property type="evidence" value="ECO:0007669"/>
    <property type="project" value="InterPro"/>
</dbReference>
<evidence type="ECO:0000256" key="8">
    <source>
        <dbReference type="ARBA" id="ARBA00023235"/>
    </source>
</evidence>
<evidence type="ECO:0000256" key="5">
    <source>
        <dbReference type="ARBA" id="ARBA00022840"/>
    </source>
</evidence>
<feature type="domain" description="DNA helicase Pif1-like DEAD-box helicase" evidence="10">
    <location>
        <begin position="35"/>
        <end position="202"/>
    </location>
</feature>
<dbReference type="InterPro" id="IPR051055">
    <property type="entry name" value="PIF1_helicase"/>
</dbReference>
<evidence type="ECO:0008006" key="13">
    <source>
        <dbReference type="Google" id="ProtNLM"/>
    </source>
</evidence>
<dbReference type="InterPro" id="IPR049163">
    <property type="entry name" value="Pif1-like_2B_dom"/>
</dbReference>
<evidence type="ECO:0000313" key="12">
    <source>
        <dbReference type="EMBL" id="QHU08188.1"/>
    </source>
</evidence>
<keyword evidence="5" id="KW-0067">ATP-binding</keyword>
<dbReference type="InterPro" id="IPR027417">
    <property type="entry name" value="P-loop_NTPase"/>
</dbReference>
<dbReference type="GO" id="GO:0000723">
    <property type="term" value="P:telomere maintenance"/>
    <property type="evidence" value="ECO:0007669"/>
    <property type="project" value="InterPro"/>
</dbReference>
<evidence type="ECO:0000256" key="7">
    <source>
        <dbReference type="ARBA" id="ARBA00023204"/>
    </source>
</evidence>
<feature type="region of interest" description="Disordered" evidence="9">
    <location>
        <begin position="1"/>
        <end position="33"/>
    </location>
</feature>
<evidence type="ECO:0000259" key="11">
    <source>
        <dbReference type="Pfam" id="PF21530"/>
    </source>
</evidence>
<accession>A0A6C0JWA6</accession>
<organism evidence="12">
    <name type="scientific">viral metagenome</name>
    <dbReference type="NCBI Taxonomy" id="1070528"/>
    <lineage>
        <taxon>unclassified sequences</taxon>
        <taxon>metagenomes</taxon>
        <taxon>organismal metagenomes</taxon>
    </lineage>
</organism>
<evidence type="ECO:0000256" key="2">
    <source>
        <dbReference type="ARBA" id="ARBA00022763"/>
    </source>
</evidence>
<keyword evidence="3" id="KW-0378">Hydrolase</keyword>